<dbReference type="SUPFAM" id="SSF102114">
    <property type="entry name" value="Radical SAM enzymes"/>
    <property type="match status" value="1"/>
</dbReference>
<dbReference type="AlphaFoldDB" id="A0A150JAI6"/>
<dbReference type="SFLD" id="SFLDG01098">
    <property type="entry name" value="Uncharacterised_Radical_SAM_Su"/>
    <property type="match status" value="1"/>
</dbReference>
<protein>
    <submittedName>
        <fullName evidence="6">Radical SAM superfamily protein</fullName>
    </submittedName>
</protein>
<keyword evidence="1" id="KW-0949">S-adenosyl-L-methionine</keyword>
<dbReference type="InterPro" id="IPR006638">
    <property type="entry name" value="Elp3/MiaA/NifB-like_rSAM"/>
</dbReference>
<evidence type="ECO:0000256" key="4">
    <source>
        <dbReference type="ARBA" id="ARBA00023014"/>
    </source>
</evidence>
<dbReference type="InterPro" id="IPR058240">
    <property type="entry name" value="rSAM_sf"/>
</dbReference>
<evidence type="ECO:0000256" key="2">
    <source>
        <dbReference type="ARBA" id="ARBA00022723"/>
    </source>
</evidence>
<dbReference type="GO" id="GO:0046872">
    <property type="term" value="F:metal ion binding"/>
    <property type="evidence" value="ECO:0007669"/>
    <property type="project" value="UniProtKB-KW"/>
</dbReference>
<proteinExistence type="predicted"/>
<feature type="domain" description="Radical SAM core" evidence="5">
    <location>
        <begin position="21"/>
        <end position="235"/>
    </location>
</feature>
<accession>A0A150JAI6</accession>
<evidence type="ECO:0000256" key="3">
    <source>
        <dbReference type="ARBA" id="ARBA00023004"/>
    </source>
</evidence>
<keyword evidence="3" id="KW-0408">Iron</keyword>
<reference evidence="6 7" key="1">
    <citation type="journal article" date="2016" name="ISME J.">
        <title>Chasing the elusive Euryarchaeota class WSA2: genomes reveal a uniquely fastidious methyl-reducing methanogen.</title>
        <authorList>
            <person name="Nobu M.K."/>
            <person name="Narihiro T."/>
            <person name="Kuroda K."/>
            <person name="Mei R."/>
            <person name="Liu W.T."/>
        </authorList>
    </citation>
    <scope>NUCLEOTIDE SEQUENCE [LARGE SCALE GENOMIC DNA]</scope>
    <source>
        <strain evidence="6">U1lsi0528_Bin089</strain>
    </source>
</reference>
<dbReference type="SFLD" id="SFLDS00029">
    <property type="entry name" value="Radical_SAM"/>
    <property type="match status" value="1"/>
</dbReference>
<evidence type="ECO:0000313" key="7">
    <source>
        <dbReference type="Proteomes" id="UP000075578"/>
    </source>
</evidence>
<dbReference type="InterPro" id="IPR007197">
    <property type="entry name" value="rSAM"/>
</dbReference>
<comment type="caution">
    <text evidence="6">The sequence shown here is derived from an EMBL/GenBank/DDBJ whole genome shotgun (WGS) entry which is preliminary data.</text>
</comment>
<evidence type="ECO:0000256" key="1">
    <source>
        <dbReference type="ARBA" id="ARBA00022691"/>
    </source>
</evidence>
<dbReference type="Pfam" id="PF04055">
    <property type="entry name" value="Radical_SAM"/>
    <property type="match status" value="1"/>
</dbReference>
<sequence>MNVLLSLGSAVKIGYKKGTPLHDQKTCYLMMEGECNAGCLYCIRPKDKNKLSRIPWYSYNLEKAIPKIESNFERVCIQTVNHSNFLSEIKEIASKFSNSIPISVSLSLKEYNGIENLYGYVDKVGIGLDCARKDIFQNFKPYYNWDKTWFGLKKATEIFGDYNVICHLISGLGETEEEMINTFQKLYDLKIYPSLFSFTPVSKVDCFGIGPPDVVSYRRIQYAHYLITSKIKRYEDMTFNKGRIIFDEKDKSYLKEEIFLTRGCPSCDRPFYNESPRTIIYNYPSTESVNLSRIKKEIGI</sequence>
<evidence type="ECO:0000313" key="6">
    <source>
        <dbReference type="EMBL" id="KYC54253.1"/>
    </source>
</evidence>
<keyword evidence="2" id="KW-0479">Metal-binding</keyword>
<name>A0A150JAI6_9EURY</name>
<organism evidence="6 7">
    <name type="scientific">Candidatus Methanofastidiosum methylothiophilum</name>
    <dbReference type="NCBI Taxonomy" id="1705564"/>
    <lineage>
        <taxon>Archaea</taxon>
        <taxon>Methanobacteriati</taxon>
        <taxon>Methanobacteriota</taxon>
        <taxon>Stenosarchaea group</taxon>
        <taxon>Candidatus Methanofastidiosia</taxon>
        <taxon>Candidatus Methanofastidiosales</taxon>
        <taxon>Candidatus Methanofastidiosaceae</taxon>
        <taxon>Candidatus Methanofastidiosum</taxon>
    </lineage>
</organism>
<gene>
    <name evidence="6" type="ORF">AMQ74_00122</name>
</gene>
<dbReference type="GO" id="GO:0003824">
    <property type="term" value="F:catalytic activity"/>
    <property type="evidence" value="ECO:0007669"/>
    <property type="project" value="InterPro"/>
</dbReference>
<dbReference type="GO" id="GO:0051536">
    <property type="term" value="F:iron-sulfur cluster binding"/>
    <property type="evidence" value="ECO:0007669"/>
    <property type="project" value="UniProtKB-KW"/>
</dbReference>
<evidence type="ECO:0000259" key="5">
    <source>
        <dbReference type="PROSITE" id="PS51918"/>
    </source>
</evidence>
<dbReference type="Gene3D" id="3.20.20.70">
    <property type="entry name" value="Aldolase class I"/>
    <property type="match status" value="1"/>
</dbReference>
<dbReference type="EMBL" id="LNGD01000003">
    <property type="protein sequence ID" value="KYC54253.1"/>
    <property type="molecule type" value="Genomic_DNA"/>
</dbReference>
<dbReference type="Proteomes" id="UP000075578">
    <property type="component" value="Unassembled WGS sequence"/>
</dbReference>
<dbReference type="PROSITE" id="PS51918">
    <property type="entry name" value="RADICAL_SAM"/>
    <property type="match status" value="1"/>
</dbReference>
<dbReference type="SMART" id="SM00729">
    <property type="entry name" value="Elp3"/>
    <property type="match status" value="1"/>
</dbReference>
<dbReference type="PATRIC" id="fig|1705564.3.peg.123"/>
<keyword evidence="4" id="KW-0411">Iron-sulfur</keyword>
<dbReference type="InterPro" id="IPR013785">
    <property type="entry name" value="Aldolase_TIM"/>
</dbReference>